<dbReference type="FunCoup" id="E8N3J3">
    <property type="interactions" value="17"/>
</dbReference>
<organism evidence="10 11">
    <name type="scientific">Anaerolinea thermophila (strain DSM 14523 / JCM 11388 / NBRC 100420 / UNI-1)</name>
    <dbReference type="NCBI Taxonomy" id="926569"/>
    <lineage>
        <taxon>Bacteria</taxon>
        <taxon>Bacillati</taxon>
        <taxon>Chloroflexota</taxon>
        <taxon>Anaerolineae</taxon>
        <taxon>Anaerolineales</taxon>
        <taxon>Anaerolineaceae</taxon>
        <taxon>Anaerolinea</taxon>
    </lineage>
</organism>
<accession>E8N3J3</accession>
<dbReference type="InParanoid" id="E8N3J3"/>
<dbReference type="GO" id="GO:0000917">
    <property type="term" value="P:division septum assembly"/>
    <property type="evidence" value="ECO:0007669"/>
    <property type="project" value="UniProtKB-KW"/>
</dbReference>
<dbReference type="GO" id="GO:1901891">
    <property type="term" value="P:regulation of cell septum assembly"/>
    <property type="evidence" value="ECO:0007669"/>
    <property type="project" value="InterPro"/>
</dbReference>
<evidence type="ECO:0000256" key="5">
    <source>
        <dbReference type="ARBA" id="ARBA00025606"/>
    </source>
</evidence>
<dbReference type="RefSeq" id="WP_013559398.1">
    <property type="nucleotide sequence ID" value="NC_014960.1"/>
</dbReference>
<reference evidence="10 11" key="1">
    <citation type="submission" date="2010-12" db="EMBL/GenBank/DDBJ databases">
        <title>Whole genome sequence of Anaerolinea thermophila UNI-1.</title>
        <authorList>
            <person name="Narita-Yamada S."/>
            <person name="Kishi E."/>
            <person name="Watanabe Y."/>
            <person name="Takasaki K."/>
            <person name="Ankai A."/>
            <person name="Oguchi A."/>
            <person name="Fukui S."/>
            <person name="Takahashi M."/>
            <person name="Yashiro I."/>
            <person name="Hosoyama A."/>
            <person name="Sekiguchi Y."/>
            <person name="Hanada S."/>
            <person name="Fujita N."/>
        </authorList>
    </citation>
    <scope>NUCLEOTIDE SEQUENCE [LARGE SCALE GENOMIC DNA]</scope>
    <source>
        <strain evidence="11">DSM 14523 / JCM 11388 / NBRC 100420 / UNI-1</strain>
    </source>
</reference>
<dbReference type="SUPFAM" id="SSF63848">
    <property type="entry name" value="Cell-division inhibitor MinC, C-terminal domain"/>
    <property type="match status" value="1"/>
</dbReference>
<dbReference type="GO" id="GO:0000902">
    <property type="term" value="P:cell morphogenesis"/>
    <property type="evidence" value="ECO:0007669"/>
    <property type="project" value="InterPro"/>
</dbReference>
<evidence type="ECO:0000259" key="9">
    <source>
        <dbReference type="Pfam" id="PF05209"/>
    </source>
</evidence>
<evidence type="ECO:0000256" key="7">
    <source>
        <dbReference type="HAMAP-Rule" id="MF_00267"/>
    </source>
</evidence>
<feature type="domain" description="Septum formation inhibitor MinC N-terminal" evidence="9">
    <location>
        <begin position="9"/>
        <end position="77"/>
    </location>
</feature>
<evidence type="ECO:0000256" key="3">
    <source>
        <dbReference type="ARBA" id="ARBA00023210"/>
    </source>
</evidence>
<evidence type="ECO:0000313" key="10">
    <source>
        <dbReference type="EMBL" id="BAJ63007.1"/>
    </source>
</evidence>
<dbReference type="InterPro" id="IPR016098">
    <property type="entry name" value="CAP/MinC_C"/>
</dbReference>
<comment type="subunit">
    <text evidence="6 7">Interacts with MinD and FtsZ.</text>
</comment>
<dbReference type="STRING" id="926569.ANT_09730"/>
<feature type="domain" description="Septum formation inhibitor MinC C-terminal" evidence="8">
    <location>
        <begin position="124"/>
        <end position="218"/>
    </location>
</feature>
<dbReference type="Pfam" id="PF05209">
    <property type="entry name" value="MinC_N"/>
    <property type="match status" value="1"/>
</dbReference>
<dbReference type="Gene3D" id="2.160.20.70">
    <property type="match status" value="1"/>
</dbReference>
<sequence>MVTRKPQAVTIKGVRDGLLITLAEGTWQELRPALLQTMEERLGFLKGARVALDVGDQLVHAADLGALRDQFSEWGITLYAVISRSPVTEQNAQALGLATRLSIPRPERTIRPLESHIQGENAIFVQRTVRSGFKVSHHGHIVIFGDVNPGGEVLAGGNILVWGKLKGSVHAGMDGNEQAIICALELEPTSLRIAGYPLTLPPRKGKPEPQMVRMEEGRAIVETWKSKK</sequence>
<dbReference type="NCBIfam" id="TIGR01222">
    <property type="entry name" value="minC"/>
    <property type="match status" value="1"/>
</dbReference>
<comment type="similarity">
    <text evidence="1 7">Belongs to the MinC family.</text>
</comment>
<evidence type="ECO:0000313" key="11">
    <source>
        <dbReference type="Proteomes" id="UP000008922"/>
    </source>
</evidence>
<name>E8N3J3_ANATU</name>
<gene>
    <name evidence="7 10" type="primary">minC</name>
    <name evidence="10" type="ordered locus">ANT_09730</name>
</gene>
<evidence type="ECO:0000256" key="6">
    <source>
        <dbReference type="ARBA" id="ARBA00046874"/>
    </source>
</evidence>
<evidence type="ECO:0000256" key="1">
    <source>
        <dbReference type="ARBA" id="ARBA00006291"/>
    </source>
</evidence>
<keyword evidence="2 7" id="KW-0132">Cell division</keyword>
<keyword evidence="3 7" id="KW-0717">Septation</keyword>
<dbReference type="KEGG" id="atm:ANT_09730"/>
<dbReference type="Proteomes" id="UP000008922">
    <property type="component" value="Chromosome"/>
</dbReference>
<dbReference type="GO" id="GO:0051302">
    <property type="term" value="P:regulation of cell division"/>
    <property type="evidence" value="ECO:0007669"/>
    <property type="project" value="InterPro"/>
</dbReference>
<keyword evidence="4 7" id="KW-0131">Cell cycle</keyword>
<dbReference type="EMBL" id="AP012029">
    <property type="protein sequence ID" value="BAJ63007.1"/>
    <property type="molecule type" value="Genomic_DNA"/>
</dbReference>
<dbReference type="InterPro" id="IPR005526">
    <property type="entry name" value="Septum_form_inhib_MinC_C"/>
</dbReference>
<dbReference type="PANTHER" id="PTHR34108:SF1">
    <property type="entry name" value="SEPTUM SITE-DETERMINING PROTEIN MINC"/>
    <property type="match status" value="1"/>
</dbReference>
<evidence type="ECO:0000256" key="2">
    <source>
        <dbReference type="ARBA" id="ARBA00022618"/>
    </source>
</evidence>
<proteinExistence type="inferred from homology"/>
<comment type="function">
    <text evidence="5 7">Cell division inhibitor that blocks the formation of polar Z ring septums. Rapidly oscillates between the poles of the cell to destabilize FtsZ filaments that have formed before they mature into polar Z rings. Prevents FtsZ polymerization.</text>
</comment>
<dbReference type="PANTHER" id="PTHR34108">
    <property type="entry name" value="SEPTUM SITE-DETERMINING PROTEIN MINC"/>
    <property type="match status" value="1"/>
</dbReference>
<keyword evidence="11" id="KW-1185">Reference proteome</keyword>
<evidence type="ECO:0000256" key="4">
    <source>
        <dbReference type="ARBA" id="ARBA00023306"/>
    </source>
</evidence>
<dbReference type="InterPro" id="IPR013033">
    <property type="entry name" value="MinC"/>
</dbReference>
<dbReference type="InterPro" id="IPR036145">
    <property type="entry name" value="MinC_C_sf"/>
</dbReference>
<evidence type="ECO:0000259" key="8">
    <source>
        <dbReference type="Pfam" id="PF03775"/>
    </source>
</evidence>
<dbReference type="eggNOG" id="COG0850">
    <property type="taxonomic scope" value="Bacteria"/>
</dbReference>
<dbReference type="AlphaFoldDB" id="E8N3J3"/>
<dbReference type="HOGENOM" id="CLU_048711_0_0_0"/>
<protein>
    <recommendedName>
        <fullName evidence="7">Probable septum site-determining protein MinC</fullName>
    </recommendedName>
</protein>
<dbReference type="HAMAP" id="MF_00267">
    <property type="entry name" value="MinC"/>
    <property type="match status" value="1"/>
</dbReference>
<dbReference type="Gene3D" id="3.30.160.540">
    <property type="match status" value="1"/>
</dbReference>
<dbReference type="InterPro" id="IPR007874">
    <property type="entry name" value="MinC_N"/>
</dbReference>
<dbReference type="Pfam" id="PF03775">
    <property type="entry name" value="MinC_C"/>
    <property type="match status" value="1"/>
</dbReference>